<sequence length="172" mass="19817">MSCRAQRPGTWADMWTVNKPAGREELATAELSSLSKRQQPAKCLSPATLHSHMWQRFDVLILLATKLQLSKLRKLCKGQKVKRLKTSQLQVTKPPEPPEIHQDTRNPLNQGVGCEQHSHGKPPRSDVWNQITTRHRYNIIFSTSITQLLQKVQTQSEKLEFRMQPLTRPQIH</sequence>
<dbReference type="EMBL" id="CADEAL010002469">
    <property type="protein sequence ID" value="CAB1440559.1"/>
    <property type="molecule type" value="Genomic_DNA"/>
</dbReference>
<protein>
    <submittedName>
        <fullName evidence="1">Uncharacterized protein</fullName>
    </submittedName>
</protein>
<organism evidence="1 2">
    <name type="scientific">Pleuronectes platessa</name>
    <name type="common">European plaice</name>
    <dbReference type="NCBI Taxonomy" id="8262"/>
    <lineage>
        <taxon>Eukaryota</taxon>
        <taxon>Metazoa</taxon>
        <taxon>Chordata</taxon>
        <taxon>Craniata</taxon>
        <taxon>Vertebrata</taxon>
        <taxon>Euteleostomi</taxon>
        <taxon>Actinopterygii</taxon>
        <taxon>Neopterygii</taxon>
        <taxon>Teleostei</taxon>
        <taxon>Neoteleostei</taxon>
        <taxon>Acanthomorphata</taxon>
        <taxon>Carangaria</taxon>
        <taxon>Pleuronectiformes</taxon>
        <taxon>Pleuronectoidei</taxon>
        <taxon>Pleuronectidae</taxon>
        <taxon>Pleuronectes</taxon>
    </lineage>
</organism>
<evidence type="ECO:0000313" key="2">
    <source>
        <dbReference type="Proteomes" id="UP001153269"/>
    </source>
</evidence>
<comment type="caution">
    <text evidence="1">The sequence shown here is derived from an EMBL/GenBank/DDBJ whole genome shotgun (WGS) entry which is preliminary data.</text>
</comment>
<keyword evidence="2" id="KW-1185">Reference proteome</keyword>
<reference evidence="1" key="1">
    <citation type="submission" date="2020-03" db="EMBL/GenBank/DDBJ databases">
        <authorList>
            <person name="Weist P."/>
        </authorList>
    </citation>
    <scope>NUCLEOTIDE SEQUENCE</scope>
</reference>
<gene>
    <name evidence="1" type="ORF">PLEPLA_LOCUS28325</name>
</gene>
<dbReference type="Proteomes" id="UP001153269">
    <property type="component" value="Unassembled WGS sequence"/>
</dbReference>
<dbReference type="AlphaFoldDB" id="A0A9N7YQF0"/>
<proteinExistence type="predicted"/>
<evidence type="ECO:0000313" key="1">
    <source>
        <dbReference type="EMBL" id="CAB1440559.1"/>
    </source>
</evidence>
<accession>A0A9N7YQF0</accession>
<name>A0A9N7YQF0_PLEPL</name>